<keyword evidence="3" id="KW-1185">Reference proteome</keyword>
<gene>
    <name evidence="2" type="ORF">P7K49_016986</name>
</gene>
<dbReference type="Proteomes" id="UP001266305">
    <property type="component" value="Unassembled WGS sequence"/>
</dbReference>
<evidence type="ECO:0000313" key="3">
    <source>
        <dbReference type="Proteomes" id="UP001266305"/>
    </source>
</evidence>
<proteinExistence type="predicted"/>
<feature type="region of interest" description="Disordered" evidence="1">
    <location>
        <begin position="88"/>
        <end position="113"/>
    </location>
</feature>
<dbReference type="EMBL" id="JASSZA010000008">
    <property type="protein sequence ID" value="KAK2103130.1"/>
    <property type="molecule type" value="Genomic_DNA"/>
</dbReference>
<evidence type="ECO:0000256" key="1">
    <source>
        <dbReference type="SAM" id="MobiDB-lite"/>
    </source>
</evidence>
<accession>A0ABQ9V1G0</accession>
<evidence type="ECO:0000313" key="2">
    <source>
        <dbReference type="EMBL" id="KAK2103130.1"/>
    </source>
</evidence>
<sequence>MNAEETDTIVQAEEESMKAGLVRELFQSRGSGTHHLLTDMGFPLDLIKEKEACYRKPQRQILLHPELSAADFAGEEMGTWLPHILYSRSESQVEQEEESGPSVNADFQSRQFR</sequence>
<protein>
    <submittedName>
        <fullName evidence="2">Uncharacterized protein</fullName>
    </submittedName>
</protein>
<reference evidence="2 3" key="1">
    <citation type="submission" date="2023-05" db="EMBL/GenBank/DDBJ databases">
        <title>B98-5 Cell Line De Novo Hybrid Assembly: An Optical Mapping Approach.</title>
        <authorList>
            <person name="Kananen K."/>
            <person name="Auerbach J.A."/>
            <person name="Kautto E."/>
            <person name="Blachly J.S."/>
        </authorList>
    </citation>
    <scope>NUCLEOTIDE SEQUENCE [LARGE SCALE GENOMIC DNA]</scope>
    <source>
        <strain evidence="2">B95-8</strain>
        <tissue evidence="2">Cell line</tissue>
    </source>
</reference>
<comment type="caution">
    <text evidence="2">The sequence shown here is derived from an EMBL/GenBank/DDBJ whole genome shotgun (WGS) entry which is preliminary data.</text>
</comment>
<organism evidence="2 3">
    <name type="scientific">Saguinus oedipus</name>
    <name type="common">Cotton-top tamarin</name>
    <name type="synonym">Oedipomidas oedipus</name>
    <dbReference type="NCBI Taxonomy" id="9490"/>
    <lineage>
        <taxon>Eukaryota</taxon>
        <taxon>Metazoa</taxon>
        <taxon>Chordata</taxon>
        <taxon>Craniata</taxon>
        <taxon>Vertebrata</taxon>
        <taxon>Euteleostomi</taxon>
        <taxon>Mammalia</taxon>
        <taxon>Eutheria</taxon>
        <taxon>Euarchontoglires</taxon>
        <taxon>Primates</taxon>
        <taxon>Haplorrhini</taxon>
        <taxon>Platyrrhini</taxon>
        <taxon>Cebidae</taxon>
        <taxon>Callitrichinae</taxon>
        <taxon>Saguinus</taxon>
    </lineage>
</organism>
<name>A0ABQ9V1G0_SAGOE</name>